<organism evidence="12 13">
    <name type="scientific">Actinomadura geliboluensis</name>
    <dbReference type="NCBI Taxonomy" id="882440"/>
    <lineage>
        <taxon>Bacteria</taxon>
        <taxon>Bacillati</taxon>
        <taxon>Actinomycetota</taxon>
        <taxon>Actinomycetes</taxon>
        <taxon>Streptosporangiales</taxon>
        <taxon>Thermomonosporaceae</taxon>
        <taxon>Actinomadura</taxon>
    </lineage>
</organism>
<dbReference type="OrthoDB" id="144293at2"/>
<keyword evidence="10" id="KW-1133">Transmembrane helix</keyword>
<feature type="transmembrane region" description="Helical" evidence="10">
    <location>
        <begin position="86"/>
        <end position="107"/>
    </location>
</feature>
<evidence type="ECO:0000256" key="4">
    <source>
        <dbReference type="ARBA" id="ARBA00022679"/>
    </source>
</evidence>
<gene>
    <name evidence="12" type="ORF">ETD96_09470</name>
</gene>
<dbReference type="CDD" id="cd16917">
    <property type="entry name" value="HATPase_UhpB-NarQ-NarX-like"/>
    <property type="match status" value="1"/>
</dbReference>
<keyword evidence="5" id="KW-0547">Nucleotide-binding</keyword>
<dbReference type="InterPro" id="IPR011712">
    <property type="entry name" value="Sig_transdc_His_kin_sub3_dim/P"/>
</dbReference>
<keyword evidence="10" id="KW-0472">Membrane</keyword>
<protein>
    <recommendedName>
        <fullName evidence="2">histidine kinase</fullName>
        <ecNumber evidence="2">2.7.13.3</ecNumber>
    </recommendedName>
</protein>
<evidence type="ECO:0000256" key="1">
    <source>
        <dbReference type="ARBA" id="ARBA00000085"/>
    </source>
</evidence>
<feature type="region of interest" description="Disordered" evidence="9">
    <location>
        <begin position="52"/>
        <end position="74"/>
    </location>
</feature>
<dbReference type="Pfam" id="PF07730">
    <property type="entry name" value="HisKA_3"/>
    <property type="match status" value="1"/>
</dbReference>
<evidence type="ECO:0000256" key="2">
    <source>
        <dbReference type="ARBA" id="ARBA00012438"/>
    </source>
</evidence>
<evidence type="ECO:0000256" key="5">
    <source>
        <dbReference type="ARBA" id="ARBA00022741"/>
    </source>
</evidence>
<dbReference type="AlphaFoldDB" id="A0A5S4H6U8"/>
<evidence type="ECO:0000256" key="8">
    <source>
        <dbReference type="ARBA" id="ARBA00023012"/>
    </source>
</evidence>
<dbReference type="GO" id="GO:0005524">
    <property type="term" value="F:ATP binding"/>
    <property type="evidence" value="ECO:0007669"/>
    <property type="project" value="UniProtKB-KW"/>
</dbReference>
<keyword evidence="13" id="KW-1185">Reference proteome</keyword>
<dbReference type="InterPro" id="IPR036890">
    <property type="entry name" value="HATPase_C_sf"/>
</dbReference>
<comment type="caution">
    <text evidence="12">The sequence shown here is derived from an EMBL/GenBank/DDBJ whole genome shotgun (WGS) entry which is preliminary data.</text>
</comment>
<dbReference type="GO" id="GO:0046983">
    <property type="term" value="F:protein dimerization activity"/>
    <property type="evidence" value="ECO:0007669"/>
    <property type="project" value="InterPro"/>
</dbReference>
<dbReference type="InterPro" id="IPR050482">
    <property type="entry name" value="Sensor_HK_TwoCompSys"/>
</dbReference>
<feature type="transmembrane region" description="Helical" evidence="10">
    <location>
        <begin position="189"/>
        <end position="207"/>
    </location>
</feature>
<comment type="catalytic activity">
    <reaction evidence="1">
        <text>ATP + protein L-histidine = ADP + protein N-phospho-L-histidine.</text>
        <dbReference type="EC" id="2.7.13.3"/>
    </reaction>
</comment>
<feature type="domain" description="Histidine kinase/HSP90-like ATPase" evidence="11">
    <location>
        <begin position="368"/>
        <end position="470"/>
    </location>
</feature>
<feature type="transmembrane region" description="Helical" evidence="10">
    <location>
        <begin position="219"/>
        <end position="239"/>
    </location>
</feature>
<feature type="transmembrane region" description="Helical" evidence="10">
    <location>
        <begin position="113"/>
        <end position="135"/>
    </location>
</feature>
<dbReference type="PANTHER" id="PTHR24421:SF10">
    <property type="entry name" value="NITRATE_NITRITE SENSOR PROTEIN NARQ"/>
    <property type="match status" value="1"/>
</dbReference>
<keyword evidence="6 12" id="KW-0418">Kinase</keyword>
<keyword evidence="8" id="KW-0902">Two-component regulatory system</keyword>
<evidence type="ECO:0000313" key="13">
    <source>
        <dbReference type="Proteomes" id="UP000305238"/>
    </source>
</evidence>
<dbReference type="Proteomes" id="UP000305238">
    <property type="component" value="Unassembled WGS sequence"/>
</dbReference>
<dbReference type="SMART" id="SM00387">
    <property type="entry name" value="HATPase_c"/>
    <property type="match status" value="1"/>
</dbReference>
<reference evidence="12 13" key="1">
    <citation type="submission" date="2019-05" db="EMBL/GenBank/DDBJ databases">
        <title>Draft genome sequence of Actinomadura geliboluensis A8036.</title>
        <authorList>
            <person name="Saricaoglu S."/>
            <person name="Isik K."/>
        </authorList>
    </citation>
    <scope>NUCLEOTIDE SEQUENCE [LARGE SCALE GENOMIC DNA]</scope>
    <source>
        <strain evidence="12 13">A8036</strain>
    </source>
</reference>
<evidence type="ECO:0000256" key="10">
    <source>
        <dbReference type="SAM" id="Phobius"/>
    </source>
</evidence>
<dbReference type="GO" id="GO:0000155">
    <property type="term" value="F:phosphorelay sensor kinase activity"/>
    <property type="evidence" value="ECO:0007669"/>
    <property type="project" value="InterPro"/>
</dbReference>
<evidence type="ECO:0000313" key="12">
    <source>
        <dbReference type="EMBL" id="TMR40692.1"/>
    </source>
</evidence>
<keyword evidence="7" id="KW-0067">ATP-binding</keyword>
<dbReference type="InterPro" id="IPR003594">
    <property type="entry name" value="HATPase_dom"/>
</dbReference>
<keyword evidence="10" id="KW-0812">Transmembrane</keyword>
<keyword evidence="3" id="KW-0597">Phosphoprotein</keyword>
<feature type="region of interest" description="Disordered" evidence="9">
    <location>
        <begin position="469"/>
        <end position="497"/>
    </location>
</feature>
<dbReference type="PANTHER" id="PTHR24421">
    <property type="entry name" value="NITRATE/NITRITE SENSOR PROTEIN NARX-RELATED"/>
    <property type="match status" value="1"/>
</dbReference>
<evidence type="ECO:0000259" key="11">
    <source>
        <dbReference type="SMART" id="SM00387"/>
    </source>
</evidence>
<evidence type="ECO:0000256" key="7">
    <source>
        <dbReference type="ARBA" id="ARBA00022840"/>
    </source>
</evidence>
<keyword evidence="4" id="KW-0808">Transferase</keyword>
<dbReference type="SUPFAM" id="SSF55874">
    <property type="entry name" value="ATPase domain of HSP90 chaperone/DNA topoisomerase II/histidine kinase"/>
    <property type="match status" value="1"/>
</dbReference>
<dbReference type="EMBL" id="VCKZ01000046">
    <property type="protein sequence ID" value="TMR40692.1"/>
    <property type="molecule type" value="Genomic_DNA"/>
</dbReference>
<evidence type="ECO:0000256" key="9">
    <source>
        <dbReference type="SAM" id="MobiDB-lite"/>
    </source>
</evidence>
<accession>A0A5S4H6U8</accession>
<evidence type="ECO:0000256" key="3">
    <source>
        <dbReference type="ARBA" id="ARBA00022553"/>
    </source>
</evidence>
<dbReference type="GO" id="GO:0016020">
    <property type="term" value="C:membrane"/>
    <property type="evidence" value="ECO:0007669"/>
    <property type="project" value="InterPro"/>
</dbReference>
<evidence type="ECO:0000256" key="6">
    <source>
        <dbReference type="ARBA" id="ARBA00022777"/>
    </source>
</evidence>
<proteinExistence type="predicted"/>
<dbReference type="Pfam" id="PF02518">
    <property type="entry name" value="HATPase_c"/>
    <property type="match status" value="1"/>
</dbReference>
<dbReference type="Gene3D" id="3.30.565.10">
    <property type="entry name" value="Histidine kinase-like ATPase, C-terminal domain"/>
    <property type="match status" value="1"/>
</dbReference>
<name>A0A5S4H6U8_9ACTN</name>
<sequence length="497" mass="51554">MNPAASRTPSGCGTALRPGTFAPSCVEILLVVGIVATSIGDVASVPFANACASGSGPTVRTRGGPPMSDLAKHASGSLRGSAESRIGTAFVLLIQVRVLVVGVTVLIDRQVRGDFWALGVLAGVALLSGLMLLGWEQVVSRLYAQPALLACDVLVGYAVLEAGGILGPYFLVTVIAAGLAGLLYRWPTTVALCLQQAVLYYVALFQGDGTDGIRHSTTLPLLLAMPAFYGIGALVGAVIRRLFDEQAAAEEALWRSEALAMAAEERSRLAREMHDSLSGTLSGIALAASSLPAFVRRSPERAEKEAQRIATAAQIATRQARSLISELRSGTVQRPLHVVAAELAAEWGRATGLRVVTRIQEDADLPLHPRHETVAIISEALENVRRHADASVVELTVSGGPDGVRAVVRDDGRGMPGRPGRAGWLDELAGGGHYGLLGMHERARRGGGELTVDSVPGGGTSITVRFPAGPAGGGAAWDGTAGRTPAASGKAPMEGSE</sequence>
<dbReference type="Gene3D" id="1.20.5.1930">
    <property type="match status" value="1"/>
</dbReference>
<dbReference type="EC" id="2.7.13.3" evidence="2"/>